<sequence>MAATFSIVNSKAPLQVLLKCRSISSQAKANMPYVQECLNSKEDFAFVRETNRSVAQDTSSKLGGLYGSMNAQSQRFATSSSSLEYSQHLAKDKNNCKLSNVALEAIRVFQKQTVNIYGQTDV</sequence>
<dbReference type="Proteomes" id="UP001479436">
    <property type="component" value="Unassembled WGS sequence"/>
</dbReference>
<proteinExistence type="predicted"/>
<protein>
    <submittedName>
        <fullName evidence="1">Uncharacterized protein</fullName>
    </submittedName>
</protein>
<gene>
    <name evidence="1" type="ORF">K7432_005908</name>
</gene>
<evidence type="ECO:0000313" key="2">
    <source>
        <dbReference type="Proteomes" id="UP001479436"/>
    </source>
</evidence>
<name>A0ABR2WVW9_9FUNG</name>
<accession>A0ABR2WVW9</accession>
<evidence type="ECO:0000313" key="1">
    <source>
        <dbReference type="EMBL" id="KAK9765610.1"/>
    </source>
</evidence>
<organism evidence="1 2">
    <name type="scientific">Basidiobolus ranarum</name>
    <dbReference type="NCBI Taxonomy" id="34480"/>
    <lineage>
        <taxon>Eukaryota</taxon>
        <taxon>Fungi</taxon>
        <taxon>Fungi incertae sedis</taxon>
        <taxon>Zoopagomycota</taxon>
        <taxon>Entomophthoromycotina</taxon>
        <taxon>Basidiobolomycetes</taxon>
        <taxon>Basidiobolales</taxon>
        <taxon>Basidiobolaceae</taxon>
        <taxon>Basidiobolus</taxon>
    </lineage>
</organism>
<keyword evidence="2" id="KW-1185">Reference proteome</keyword>
<dbReference type="EMBL" id="JASJQH010000246">
    <property type="protein sequence ID" value="KAK9765610.1"/>
    <property type="molecule type" value="Genomic_DNA"/>
</dbReference>
<comment type="caution">
    <text evidence="1">The sequence shown here is derived from an EMBL/GenBank/DDBJ whole genome shotgun (WGS) entry which is preliminary data.</text>
</comment>
<reference evidence="1 2" key="1">
    <citation type="submission" date="2023-04" db="EMBL/GenBank/DDBJ databases">
        <title>Genome of Basidiobolus ranarum AG-B5.</title>
        <authorList>
            <person name="Stajich J.E."/>
            <person name="Carter-House D."/>
            <person name="Gryganskyi A."/>
        </authorList>
    </citation>
    <scope>NUCLEOTIDE SEQUENCE [LARGE SCALE GENOMIC DNA]</scope>
    <source>
        <strain evidence="1 2">AG-B5</strain>
    </source>
</reference>